<dbReference type="EMBL" id="KB206169">
    <property type="protein sequence ID" value="ELP94969.1"/>
    <property type="molecule type" value="Genomic_DNA"/>
</dbReference>
<evidence type="ECO:0000256" key="2">
    <source>
        <dbReference type="ARBA" id="ARBA00022598"/>
    </source>
</evidence>
<evidence type="ECO:0000259" key="6">
    <source>
        <dbReference type="Pfam" id="PF00501"/>
    </source>
</evidence>
<proteinExistence type="inferred from homology"/>
<dbReference type="AlphaFoldDB" id="A0A0A1UGK0"/>
<dbReference type="VEuPathDB" id="AmoebaDB:EIN_251130"/>
<keyword evidence="2 7" id="KW-0436">Ligase</keyword>
<sequence>MISAALVTVILICAVLYILRPKSYDKAKQGEWIGEAKEGETRVLRGYKGIEKLTDYTPQGNETIADLVKSFQNKNKSEFIGYRELIKQVSVNKITSIVDGKEVVKELFKYKMSEYKWISSLEFYHMICRLSSGLRKMGFKKGDKIGIFCETRYEWMAFALACARQGIVLVTVYATLGEESVKIALKETECCGLIVSSETITKLSKVLPSDQTIKVISVDTTTENCFTFEELNKSDEDEVNTPSVSSEDVAFIMYTSGTTKNPKGVLVGQKQILLLAKPFFDSLNFSDEVFIAYLPLAHIFELCIEFAIMSYTGTLAYGNPRTLLSVGCIECDSDIVALQPTLIIGVPTVFNRVRKAVLETVGKAPKLKQRLFFTSLSLKKKLSFDYNLQTPYLFQPLVSLIDHVVFKPLKTTLFGSRLKAIVVGGSALPVELQVFLTTILPWTDVMQGFGMTELCGASSCMPPKDCTTSTIGLLFQDYEVKLRDVPELNYLTSSHPPRGELLIRGPPVSKGYFKRPEETKQGFTEDGWVCTGDIALITEDHHICIIDRKKNIVKQPCGEYISLELIESCYSTSRVVDTICVFADAFHDFTVALVLPNKNIIKELTQKTFEKACKDMDVTKSVRKIMEENEGGMSNKEKIKHIALVSDEWTPENEMLTAALKLKRSSISTRYQVVIESLYARN</sequence>
<dbReference type="Proteomes" id="UP000014680">
    <property type="component" value="Unassembled WGS sequence"/>
</dbReference>
<feature type="signal peptide" evidence="5">
    <location>
        <begin position="1"/>
        <end position="21"/>
    </location>
</feature>
<dbReference type="RefSeq" id="XP_004261740.1">
    <property type="nucleotide sequence ID" value="XM_004261692.1"/>
</dbReference>
<reference evidence="7 8" key="1">
    <citation type="submission" date="2012-10" db="EMBL/GenBank/DDBJ databases">
        <authorList>
            <person name="Zafar N."/>
            <person name="Inman J."/>
            <person name="Hall N."/>
            <person name="Lorenzi H."/>
            <person name="Caler E."/>
        </authorList>
    </citation>
    <scope>NUCLEOTIDE SEQUENCE [LARGE SCALE GENOMIC DNA]</scope>
    <source>
        <strain evidence="7 8">IP1</strain>
    </source>
</reference>
<evidence type="ECO:0000256" key="5">
    <source>
        <dbReference type="SAM" id="SignalP"/>
    </source>
</evidence>
<dbReference type="InterPro" id="IPR000873">
    <property type="entry name" value="AMP-dep_synth/lig_dom"/>
</dbReference>
<dbReference type="OMA" id="CAELVCI"/>
<dbReference type="OrthoDB" id="1700726at2759"/>
<dbReference type="GO" id="GO:0005524">
    <property type="term" value="F:ATP binding"/>
    <property type="evidence" value="ECO:0007669"/>
    <property type="project" value="UniProtKB-KW"/>
</dbReference>
<dbReference type="Gene3D" id="3.40.50.12780">
    <property type="entry name" value="N-terminal domain of ligase-like"/>
    <property type="match status" value="1"/>
</dbReference>
<gene>
    <name evidence="7" type="ORF">EIN_251130</name>
</gene>
<keyword evidence="3" id="KW-0547">Nucleotide-binding</keyword>
<dbReference type="KEGG" id="eiv:EIN_251130"/>
<name>A0A0A1UGK0_ENTIV</name>
<dbReference type="SUPFAM" id="SSF56801">
    <property type="entry name" value="Acetyl-CoA synthetase-like"/>
    <property type="match status" value="1"/>
</dbReference>
<dbReference type="GeneID" id="14893967"/>
<evidence type="ECO:0000313" key="8">
    <source>
        <dbReference type="Proteomes" id="UP000014680"/>
    </source>
</evidence>
<evidence type="ECO:0000256" key="3">
    <source>
        <dbReference type="ARBA" id="ARBA00022741"/>
    </source>
</evidence>
<dbReference type="GO" id="GO:0005811">
    <property type="term" value="C:lipid droplet"/>
    <property type="evidence" value="ECO:0007669"/>
    <property type="project" value="TreeGrafter"/>
</dbReference>
<dbReference type="GO" id="GO:0004467">
    <property type="term" value="F:long-chain fatty acid-CoA ligase activity"/>
    <property type="evidence" value="ECO:0007669"/>
    <property type="project" value="UniProtKB-EC"/>
</dbReference>
<protein>
    <submittedName>
        <fullName evidence="7">Long-chain-fatty-acid--CoA ligase, putative</fullName>
        <ecNumber evidence="7">6.2.1.3</ecNumber>
    </submittedName>
</protein>
<dbReference type="InterPro" id="IPR042099">
    <property type="entry name" value="ANL_N_sf"/>
</dbReference>
<evidence type="ECO:0000256" key="1">
    <source>
        <dbReference type="ARBA" id="ARBA00006432"/>
    </source>
</evidence>
<dbReference type="Pfam" id="PF00501">
    <property type="entry name" value="AMP-binding"/>
    <property type="match status" value="1"/>
</dbReference>
<dbReference type="GO" id="GO:0005783">
    <property type="term" value="C:endoplasmic reticulum"/>
    <property type="evidence" value="ECO:0007669"/>
    <property type="project" value="TreeGrafter"/>
</dbReference>
<dbReference type="GO" id="GO:0035336">
    <property type="term" value="P:long-chain fatty-acyl-CoA metabolic process"/>
    <property type="evidence" value="ECO:0007669"/>
    <property type="project" value="TreeGrafter"/>
</dbReference>
<organism evidence="7 8">
    <name type="scientific">Entamoeba invadens IP1</name>
    <dbReference type="NCBI Taxonomy" id="370355"/>
    <lineage>
        <taxon>Eukaryota</taxon>
        <taxon>Amoebozoa</taxon>
        <taxon>Evosea</taxon>
        <taxon>Archamoebae</taxon>
        <taxon>Mastigamoebida</taxon>
        <taxon>Entamoebidae</taxon>
        <taxon>Entamoeba</taxon>
    </lineage>
</organism>
<comment type="similarity">
    <text evidence="1">Belongs to the ATP-dependent AMP-binding enzyme family.</text>
</comment>
<dbReference type="GO" id="GO:0005886">
    <property type="term" value="C:plasma membrane"/>
    <property type="evidence" value="ECO:0007669"/>
    <property type="project" value="TreeGrafter"/>
</dbReference>
<dbReference type="EC" id="6.2.1.3" evidence="7"/>
<feature type="domain" description="AMP-dependent synthetase/ligase" evidence="6">
    <location>
        <begin position="110"/>
        <end position="513"/>
    </location>
</feature>
<evidence type="ECO:0000256" key="4">
    <source>
        <dbReference type="ARBA" id="ARBA00022840"/>
    </source>
</evidence>
<keyword evidence="5" id="KW-0732">Signal</keyword>
<dbReference type="PANTHER" id="PTHR43272">
    <property type="entry name" value="LONG-CHAIN-FATTY-ACID--COA LIGASE"/>
    <property type="match status" value="1"/>
</dbReference>
<accession>A0A0A1UGK0</accession>
<feature type="chain" id="PRO_5001991286" evidence="5">
    <location>
        <begin position="22"/>
        <end position="682"/>
    </location>
</feature>
<keyword evidence="4" id="KW-0067">ATP-binding</keyword>
<keyword evidence="8" id="KW-1185">Reference proteome</keyword>
<dbReference type="PANTHER" id="PTHR43272:SF83">
    <property type="entry name" value="ACYL-COA SYNTHETASE LONG-CHAIN, ISOFORM J"/>
    <property type="match status" value="1"/>
</dbReference>
<evidence type="ECO:0000313" key="7">
    <source>
        <dbReference type="EMBL" id="ELP94969.1"/>
    </source>
</evidence>